<dbReference type="STRING" id="1777137.AWB76_01369"/>
<accession>A0A157ZVZ8</accession>
<reference evidence="3" key="1">
    <citation type="submission" date="2016-01" db="EMBL/GenBank/DDBJ databases">
        <authorList>
            <person name="Peeters Charlotte."/>
        </authorList>
    </citation>
    <scope>NUCLEOTIDE SEQUENCE [LARGE SCALE GENOMIC DNA]</scope>
</reference>
<gene>
    <name evidence="2" type="ORF">AWB76_01369</name>
</gene>
<evidence type="ECO:0000313" key="2">
    <source>
        <dbReference type="EMBL" id="SAK49722.1"/>
    </source>
</evidence>
<proteinExistence type="predicted"/>
<evidence type="ECO:0000259" key="1">
    <source>
        <dbReference type="Pfam" id="PF12697"/>
    </source>
</evidence>
<evidence type="ECO:0000313" key="3">
    <source>
        <dbReference type="Proteomes" id="UP000054624"/>
    </source>
</evidence>
<dbReference type="InterPro" id="IPR050266">
    <property type="entry name" value="AB_hydrolase_sf"/>
</dbReference>
<organism evidence="2 3">
    <name type="scientific">Caballeronia temeraria</name>
    <dbReference type="NCBI Taxonomy" id="1777137"/>
    <lineage>
        <taxon>Bacteria</taxon>
        <taxon>Pseudomonadati</taxon>
        <taxon>Pseudomonadota</taxon>
        <taxon>Betaproteobacteria</taxon>
        <taxon>Burkholderiales</taxon>
        <taxon>Burkholderiaceae</taxon>
        <taxon>Caballeronia</taxon>
    </lineage>
</organism>
<dbReference type="GO" id="GO:0016787">
    <property type="term" value="F:hydrolase activity"/>
    <property type="evidence" value="ECO:0007669"/>
    <property type="project" value="UniProtKB-KW"/>
</dbReference>
<name>A0A157ZVZ8_9BURK</name>
<keyword evidence="3" id="KW-1185">Reference proteome</keyword>
<sequence>MNARTDLSVLTAVQGLPEPSFATTKSGISVPYVECGEGEPLVLVHGSLCDYRYWSAQILPLAKHFRVIVPSLSHYWPAVDAFVQGEFGWEAHVAEMAEFIESLDLAPVHLVGHSRGGCVAFHLAREYPRHVKTLTLADPGGPLQTAPQAAPAALPPATNALRTRVAELIEQGEFDRGLEMFVDSVSMPGFWKKSTDDFRRMALDNALTLPKQFRDPLPAYTREAARDIKCRTLLIDGEKSPRMFRNNVEKLEEWIEFAQRQTIERASHGMNVASPGAFNRAVLAFAGAW</sequence>
<dbReference type="EMBL" id="FCOI02000003">
    <property type="protein sequence ID" value="SAK49722.1"/>
    <property type="molecule type" value="Genomic_DNA"/>
</dbReference>
<dbReference type="InterPro" id="IPR029058">
    <property type="entry name" value="AB_hydrolase_fold"/>
</dbReference>
<dbReference type="InterPro" id="IPR000073">
    <property type="entry name" value="AB_hydrolase_1"/>
</dbReference>
<dbReference type="SUPFAM" id="SSF53474">
    <property type="entry name" value="alpha/beta-Hydrolases"/>
    <property type="match status" value="1"/>
</dbReference>
<protein>
    <submittedName>
        <fullName evidence="2">Alpha/beta hydrolase</fullName>
    </submittedName>
</protein>
<dbReference type="Proteomes" id="UP000054624">
    <property type="component" value="Unassembled WGS sequence"/>
</dbReference>
<dbReference type="PANTHER" id="PTHR43798">
    <property type="entry name" value="MONOACYLGLYCEROL LIPASE"/>
    <property type="match status" value="1"/>
</dbReference>
<keyword evidence="2" id="KW-0378">Hydrolase</keyword>
<dbReference type="PANTHER" id="PTHR43798:SF33">
    <property type="entry name" value="HYDROLASE, PUTATIVE (AFU_ORTHOLOGUE AFUA_2G14860)-RELATED"/>
    <property type="match status" value="1"/>
</dbReference>
<feature type="domain" description="AB hydrolase-1" evidence="1">
    <location>
        <begin position="41"/>
        <end position="280"/>
    </location>
</feature>
<dbReference type="RefSeq" id="WP_061159326.1">
    <property type="nucleotide sequence ID" value="NZ_FCOI02000003.1"/>
</dbReference>
<dbReference type="OrthoDB" id="6117067at2"/>
<dbReference type="Gene3D" id="3.40.50.1820">
    <property type="entry name" value="alpha/beta hydrolase"/>
    <property type="match status" value="1"/>
</dbReference>
<dbReference type="AlphaFoldDB" id="A0A157ZVZ8"/>
<dbReference type="GO" id="GO:0016020">
    <property type="term" value="C:membrane"/>
    <property type="evidence" value="ECO:0007669"/>
    <property type="project" value="TreeGrafter"/>
</dbReference>
<dbReference type="Pfam" id="PF12697">
    <property type="entry name" value="Abhydrolase_6"/>
    <property type="match status" value="1"/>
</dbReference>